<dbReference type="GO" id="GO:0003677">
    <property type="term" value="F:DNA binding"/>
    <property type="evidence" value="ECO:0007669"/>
    <property type="project" value="InterPro"/>
</dbReference>
<protein>
    <submittedName>
        <fullName evidence="3">Transposase DDE domain-containing protein</fullName>
    </submittedName>
</protein>
<dbReference type="GO" id="GO:0006313">
    <property type="term" value="P:DNA transposition"/>
    <property type="evidence" value="ECO:0007669"/>
    <property type="project" value="InterPro"/>
</dbReference>
<dbReference type="RefSeq" id="WP_092435832.1">
    <property type="nucleotide sequence ID" value="NZ_FOXM01000042.1"/>
</dbReference>
<evidence type="ECO:0000256" key="1">
    <source>
        <dbReference type="SAM" id="Phobius"/>
    </source>
</evidence>
<reference evidence="4" key="1">
    <citation type="submission" date="2016-10" db="EMBL/GenBank/DDBJ databases">
        <authorList>
            <person name="Varghese N."/>
            <person name="Submissions S."/>
        </authorList>
    </citation>
    <scope>NUCLEOTIDE SEQUENCE [LARGE SCALE GENOMIC DNA]</scope>
    <source>
        <strain evidence="4">JCM 18195</strain>
    </source>
</reference>
<name>A0A1I5ZE83_9GAMM</name>
<evidence type="ECO:0000313" key="3">
    <source>
        <dbReference type="EMBL" id="SFQ54713.1"/>
    </source>
</evidence>
<sequence>MQAVQFLHTAFAQALPTIHARRLTALMACVSALLQGQRLTLTALGRSLPGQAYPKHAIKRVDRLLGNPHLQSEQLLFYWAMLRALLGTLKQPLILVDWSPINAEANLFLLRAAIPLAGRAFPVYERVHDRDSCPQQQRVLLDALESLLPTGCVPVLVTDAGFRRPWFQAVEARGWHYVGRVRNRDLYRTATGDWETIKQLYKHAGPTPKALGWVEMTRSAPHRIRLYCVRQAPKGRKHRRVTGRIARSKHSRQNASREREPWLLASNLPNYTARAVVGLYRKRMQIEEGFRDVKSLRFGFALDLHRTRCPRRIEILLLIAALACYALYLAGLYARQSGEARRYQSNSVKTKHVLSLWRVGLEYLRRHAGALPRHVLAAIEYRLRDEVHQQAQVLG</sequence>
<accession>A0A1I5ZE83</accession>
<evidence type="ECO:0000259" key="2">
    <source>
        <dbReference type="Pfam" id="PF01609"/>
    </source>
</evidence>
<dbReference type="Pfam" id="PF01609">
    <property type="entry name" value="DDE_Tnp_1"/>
    <property type="match status" value="1"/>
</dbReference>
<keyword evidence="1" id="KW-0472">Membrane</keyword>
<dbReference type="PANTHER" id="PTHR35404:SF8">
    <property type="entry name" value="TRANSPOSASE OF TN10"/>
    <property type="match status" value="1"/>
</dbReference>
<dbReference type="EMBL" id="FOXM01000042">
    <property type="protein sequence ID" value="SFQ54713.1"/>
    <property type="molecule type" value="Genomic_DNA"/>
</dbReference>
<dbReference type="InterPro" id="IPR002559">
    <property type="entry name" value="Transposase_11"/>
</dbReference>
<dbReference type="InterPro" id="IPR047658">
    <property type="entry name" value="IS4-like_transpos"/>
</dbReference>
<dbReference type="InterPro" id="IPR012337">
    <property type="entry name" value="RNaseH-like_sf"/>
</dbReference>
<dbReference type="OrthoDB" id="6140187at2"/>
<dbReference type="SUPFAM" id="SSF53098">
    <property type="entry name" value="Ribonuclease H-like"/>
    <property type="match status" value="1"/>
</dbReference>
<dbReference type="GO" id="GO:0004803">
    <property type="term" value="F:transposase activity"/>
    <property type="evidence" value="ECO:0007669"/>
    <property type="project" value="InterPro"/>
</dbReference>
<feature type="domain" description="Transposase IS4-like" evidence="2">
    <location>
        <begin position="129"/>
        <end position="323"/>
    </location>
</feature>
<proteinExistence type="predicted"/>
<feature type="transmembrane region" description="Helical" evidence="1">
    <location>
        <begin position="315"/>
        <end position="334"/>
    </location>
</feature>
<dbReference type="Proteomes" id="UP000243084">
    <property type="component" value="Unassembled WGS sequence"/>
</dbReference>
<keyword evidence="1" id="KW-0812">Transmembrane</keyword>
<keyword evidence="4" id="KW-1185">Reference proteome</keyword>
<evidence type="ECO:0000313" key="4">
    <source>
        <dbReference type="Proteomes" id="UP000243084"/>
    </source>
</evidence>
<dbReference type="AlphaFoldDB" id="A0A1I5ZE83"/>
<dbReference type="NCBIfam" id="NF033591">
    <property type="entry name" value="transpos_IS4_2"/>
    <property type="match status" value="1"/>
</dbReference>
<keyword evidence="1" id="KW-1133">Transmembrane helix</keyword>
<dbReference type="Gene3D" id="3.90.350.10">
    <property type="entry name" value="Transposase Inhibitor Protein From Tn5, Chain A, domain 1"/>
    <property type="match status" value="1"/>
</dbReference>
<organism evidence="3 4">
    <name type="scientific">Geopseudomonas sagittaria</name>
    <dbReference type="NCBI Taxonomy" id="1135990"/>
    <lineage>
        <taxon>Bacteria</taxon>
        <taxon>Pseudomonadati</taxon>
        <taxon>Pseudomonadota</taxon>
        <taxon>Gammaproteobacteria</taxon>
        <taxon>Pseudomonadales</taxon>
        <taxon>Pseudomonadaceae</taxon>
        <taxon>Geopseudomonas</taxon>
    </lineage>
</organism>
<gene>
    <name evidence="3" type="ORF">SAMN05216229_1421</name>
</gene>
<dbReference type="PANTHER" id="PTHR35404">
    <property type="entry name" value="TRANSPOSASE OF TN10"/>
    <property type="match status" value="1"/>
</dbReference>